<evidence type="ECO:0000259" key="1">
    <source>
        <dbReference type="Pfam" id="PF12867"/>
    </source>
</evidence>
<accession>A0A972H1H0</accession>
<organism evidence="2 3">
    <name type="scientific">Paenibacillus foliorum</name>
    <dbReference type="NCBI Taxonomy" id="2654974"/>
    <lineage>
        <taxon>Bacteria</taxon>
        <taxon>Bacillati</taxon>
        <taxon>Bacillota</taxon>
        <taxon>Bacilli</taxon>
        <taxon>Bacillales</taxon>
        <taxon>Paenibacillaceae</taxon>
        <taxon>Paenibacillus</taxon>
    </lineage>
</organism>
<reference evidence="2" key="1">
    <citation type="submission" date="2019-10" db="EMBL/GenBank/DDBJ databases">
        <title>Description of Paenibacillus glebae sp. nov.</title>
        <authorList>
            <person name="Carlier A."/>
            <person name="Qi S."/>
        </authorList>
    </citation>
    <scope>NUCLEOTIDE SEQUENCE</scope>
    <source>
        <strain evidence="2">LMG 31456</strain>
    </source>
</reference>
<dbReference type="Pfam" id="PF12867">
    <property type="entry name" value="DinB_2"/>
    <property type="match status" value="1"/>
</dbReference>
<dbReference type="InterPro" id="IPR024775">
    <property type="entry name" value="DinB-like"/>
</dbReference>
<dbReference type="AlphaFoldDB" id="A0A972H1H0"/>
<protein>
    <submittedName>
        <fullName evidence="2">DinB family protein</fullName>
    </submittedName>
</protein>
<feature type="domain" description="DinB-like" evidence="1">
    <location>
        <begin position="24"/>
        <end position="157"/>
    </location>
</feature>
<dbReference type="InterPro" id="IPR034660">
    <property type="entry name" value="DinB/YfiT-like"/>
</dbReference>
<evidence type="ECO:0000313" key="3">
    <source>
        <dbReference type="Proteomes" id="UP000641588"/>
    </source>
</evidence>
<proteinExistence type="predicted"/>
<name>A0A972H1H0_9BACL</name>
<keyword evidence="3" id="KW-1185">Reference proteome</keyword>
<comment type="caution">
    <text evidence="2">The sequence shown here is derived from an EMBL/GenBank/DDBJ whole genome shotgun (WGS) entry which is preliminary data.</text>
</comment>
<dbReference type="EMBL" id="WHOD01000056">
    <property type="protein sequence ID" value="NOU94486.1"/>
    <property type="molecule type" value="Genomic_DNA"/>
</dbReference>
<dbReference type="Proteomes" id="UP000641588">
    <property type="component" value="Unassembled WGS sequence"/>
</dbReference>
<sequence length="166" mass="19243">MIRVRMIKVREAIDKYNYDWSSFLNDRIDDAWYEPISIGKASIAEIIGHLMNWDQYLTTNVVPAVREDGKIVFPEFDSFNKLGYAFAKQVTKNQLIADFVRTRKQLSAILEELPAEVINRPTSANGASNCPHTGEPYTLLYIIKEFIEHDEHHRKQIHSFVYKPLG</sequence>
<dbReference type="SUPFAM" id="SSF109854">
    <property type="entry name" value="DinB/YfiT-like putative metalloenzymes"/>
    <property type="match status" value="1"/>
</dbReference>
<gene>
    <name evidence="2" type="ORF">GC093_14855</name>
</gene>
<dbReference type="Gene3D" id="1.20.120.450">
    <property type="entry name" value="dinb family like domain"/>
    <property type="match status" value="1"/>
</dbReference>
<evidence type="ECO:0000313" key="2">
    <source>
        <dbReference type="EMBL" id="NOU94486.1"/>
    </source>
</evidence>